<feature type="chain" id="PRO_5041934837" evidence="2">
    <location>
        <begin position="22"/>
        <end position="825"/>
    </location>
</feature>
<feature type="region of interest" description="Disordered" evidence="1">
    <location>
        <begin position="101"/>
        <end position="120"/>
    </location>
</feature>
<comment type="caution">
    <text evidence="3">The sequence shown here is derived from an EMBL/GenBank/DDBJ whole genome shotgun (WGS) entry which is preliminary data.</text>
</comment>
<dbReference type="InterPro" id="IPR036291">
    <property type="entry name" value="NAD(P)-bd_dom_sf"/>
</dbReference>
<gene>
    <name evidence="3" type="ORF">QTG54_002443</name>
</gene>
<keyword evidence="4" id="KW-1185">Reference proteome</keyword>
<dbReference type="Gene3D" id="3.40.50.720">
    <property type="entry name" value="NAD(P)-binding Rossmann-like Domain"/>
    <property type="match status" value="1"/>
</dbReference>
<reference evidence="3" key="1">
    <citation type="submission" date="2023-06" db="EMBL/GenBank/DDBJ databases">
        <title>Survivors Of The Sea: Transcriptome response of Skeletonema marinoi to long-term dormancy.</title>
        <authorList>
            <person name="Pinder M.I.M."/>
            <person name="Kourtchenko O."/>
            <person name="Robertson E.K."/>
            <person name="Larsson T."/>
            <person name="Maumus F."/>
            <person name="Osuna-Cruz C.M."/>
            <person name="Vancaester E."/>
            <person name="Stenow R."/>
            <person name="Vandepoele K."/>
            <person name="Ploug H."/>
            <person name="Bruchert V."/>
            <person name="Godhe A."/>
            <person name="Topel M."/>
        </authorList>
    </citation>
    <scope>NUCLEOTIDE SEQUENCE</scope>
    <source>
        <strain evidence="3">R05AC</strain>
    </source>
</reference>
<evidence type="ECO:0000256" key="1">
    <source>
        <dbReference type="SAM" id="MobiDB-lite"/>
    </source>
</evidence>
<sequence>MMKLIIPLAVAALASTLTADAFTQPPQIARISARPFLYTSLSATSNENEPLPEFDDDEAEVKKDNEEADKFLQKAEQLREQIRQMESQIGDDRRARYVEQVENDNNNNDDDDDDDTPKKKSLKGKRVLILGANGRLGSMITRYLLRTHGSEIKEAVAAVHFVGQATTRGYGRLSYEVGAEDGVGTIGSAWSSEDERNASFEFDPETMGGYHLNKLRIVEVELLDPVQVQTITEDVDAIIYCATDFDGNRPKAVASLNAAFLFRAIANPTKGRVEIEGLRNCLEGLTATLSDQRWKEQRRMAKYVGESAAEVAAASNTSTSTKKPTDPTQFVLVSTCPDGFGNFETPFGEFNGMKRQGEKIVLDEFPSLSYSVLQMGKFDDNFVQEGQELQFADAEEDTVVVDGVICAARTEENVQKAEQKRINRRDAARAAVDALLNEDIEGKKVQVYTKVGVTDICLSVNSFTSLKKLFPLSSGITKTHEVGSTTPNITTKQLYNNNDKDALINTATAPPPTAKTPTSPICHHYTHQNQRTRPLHVFAPRGSGYMRTDEADEADPNDPYITKEDILQVSPNAFPDTYEPMLEYPGTMRPGRTPENMPYHDLPGLGVHDPEPVPWPHFQEIEWHHLWDPPHEQAWQWKNLLSVEEEAEMRMGMRRGVRERREMEELSKVGGAGGGEQMVIMDDDEDDESMIGLGEGVEALLKSPVEATAVTKKEDIDEEEEEEEDDDADFMLDLGLGGDDDDDDETPSKKKTTKMKAGDDEEEDDDLDLDGMLGFGDDDEDDDDDVEDDDVIAVDDDDDDMNLDDYNSKDDGGDEIDTFDDIDDY</sequence>
<dbReference type="Proteomes" id="UP001224775">
    <property type="component" value="Unassembled WGS sequence"/>
</dbReference>
<name>A0AAD8YIB8_9STRA</name>
<feature type="region of interest" description="Disordered" evidence="1">
    <location>
        <begin position="702"/>
        <end position="825"/>
    </location>
</feature>
<feature type="compositionally biased region" description="Acidic residues" evidence="1">
    <location>
        <begin position="759"/>
        <end position="769"/>
    </location>
</feature>
<feature type="compositionally biased region" description="Acidic residues" evidence="1">
    <location>
        <begin position="50"/>
        <end position="59"/>
    </location>
</feature>
<evidence type="ECO:0000256" key="2">
    <source>
        <dbReference type="SAM" id="SignalP"/>
    </source>
</evidence>
<accession>A0AAD8YIB8</accession>
<feature type="compositionally biased region" description="Acidic residues" evidence="1">
    <location>
        <begin position="716"/>
        <end position="730"/>
    </location>
</feature>
<organism evidence="3 4">
    <name type="scientific">Skeletonema marinoi</name>
    <dbReference type="NCBI Taxonomy" id="267567"/>
    <lineage>
        <taxon>Eukaryota</taxon>
        <taxon>Sar</taxon>
        <taxon>Stramenopiles</taxon>
        <taxon>Ochrophyta</taxon>
        <taxon>Bacillariophyta</taxon>
        <taxon>Coscinodiscophyceae</taxon>
        <taxon>Thalassiosirophycidae</taxon>
        <taxon>Thalassiosirales</taxon>
        <taxon>Skeletonemataceae</taxon>
        <taxon>Skeletonema</taxon>
        <taxon>Skeletonema marinoi-dohrnii complex</taxon>
    </lineage>
</organism>
<feature type="region of interest" description="Disordered" evidence="1">
    <location>
        <begin position="44"/>
        <end position="67"/>
    </location>
</feature>
<dbReference type="AlphaFoldDB" id="A0AAD8YIB8"/>
<feature type="compositionally biased region" description="Acidic residues" evidence="1">
    <location>
        <begin position="776"/>
        <end position="803"/>
    </location>
</feature>
<evidence type="ECO:0000313" key="3">
    <source>
        <dbReference type="EMBL" id="KAK1747099.1"/>
    </source>
</evidence>
<dbReference type="EMBL" id="JATAAI010000003">
    <property type="protein sequence ID" value="KAK1747099.1"/>
    <property type="molecule type" value="Genomic_DNA"/>
</dbReference>
<keyword evidence="2" id="KW-0732">Signal</keyword>
<protein>
    <submittedName>
        <fullName evidence="3">Uncharacterized protein</fullName>
    </submittedName>
</protein>
<proteinExistence type="predicted"/>
<dbReference type="SUPFAM" id="SSF51735">
    <property type="entry name" value="NAD(P)-binding Rossmann-fold domains"/>
    <property type="match status" value="1"/>
</dbReference>
<feature type="signal peptide" evidence="2">
    <location>
        <begin position="1"/>
        <end position="21"/>
    </location>
</feature>
<feature type="compositionally biased region" description="Acidic residues" evidence="1">
    <location>
        <begin position="812"/>
        <end position="825"/>
    </location>
</feature>
<evidence type="ECO:0000313" key="4">
    <source>
        <dbReference type="Proteomes" id="UP001224775"/>
    </source>
</evidence>